<dbReference type="Pfam" id="PF06527">
    <property type="entry name" value="TniQ"/>
    <property type="match status" value="1"/>
</dbReference>
<dbReference type="EMBL" id="FOTS01000059">
    <property type="protein sequence ID" value="SFM23898.1"/>
    <property type="molecule type" value="Genomic_DNA"/>
</dbReference>
<dbReference type="RefSeq" id="WP_090942995.1">
    <property type="nucleotide sequence ID" value="NZ_FOTS01000059.1"/>
</dbReference>
<dbReference type="OrthoDB" id="7029747at2"/>
<reference evidence="3" key="1">
    <citation type="submission" date="2016-10" db="EMBL/GenBank/DDBJ databases">
        <authorList>
            <person name="Varghese N."/>
            <person name="Submissions S."/>
        </authorList>
    </citation>
    <scope>NUCLEOTIDE SEQUENCE [LARGE SCALE GENOMIC DNA]</scope>
    <source>
        <strain evidence="3">DSM 13327</strain>
    </source>
</reference>
<gene>
    <name evidence="2" type="ORF">SAMN04490355_105916</name>
</gene>
<accession>A0A1I4P7W9</accession>
<proteinExistence type="predicted"/>
<dbReference type="AlphaFoldDB" id="A0A1I4P7W9"/>
<organism evidence="2 3">
    <name type="scientific">Pelosinus propionicus DSM 13327</name>
    <dbReference type="NCBI Taxonomy" id="1123291"/>
    <lineage>
        <taxon>Bacteria</taxon>
        <taxon>Bacillati</taxon>
        <taxon>Bacillota</taxon>
        <taxon>Negativicutes</taxon>
        <taxon>Selenomonadales</taxon>
        <taxon>Sporomusaceae</taxon>
        <taxon>Pelosinus</taxon>
    </lineage>
</organism>
<name>A0A1I4P7W9_9FIRM</name>
<evidence type="ECO:0000259" key="1">
    <source>
        <dbReference type="Pfam" id="PF06527"/>
    </source>
</evidence>
<keyword evidence="3" id="KW-1185">Reference proteome</keyword>
<dbReference type="InterPro" id="IPR009492">
    <property type="entry name" value="TniQ"/>
</dbReference>
<protein>
    <submittedName>
        <fullName evidence="2">TniQ protein</fullName>
    </submittedName>
</protein>
<dbReference type="STRING" id="1123291.SAMN04490355_105916"/>
<evidence type="ECO:0000313" key="3">
    <source>
        <dbReference type="Proteomes" id="UP000199520"/>
    </source>
</evidence>
<sequence length="402" mass="45753">MDNFTELLSSRSRLFHLKPINVETYLSESLSSYIARLAEAHCMTTGELIAKEMTPILKKPYLTNIAANGGTRFYENASMLNGIGNAARDFVEALEELTLCSDLHHLTMMPLSNVIPDRNLCRNKKAWCPFCLKEWKDNNQTIYEPLLWSLQAVSVCIDHGALLQEYCRSCNQTMPILERRSKPGHCSKCGCWLGTTVSDVSIINSDELCYKIAQEIAKTIAEFPTISIDIKPNAISNFIESCINHTTGGNIAEYSRILCKPKPTVWGWVKGKNLPPIESLAHICKISGVSVMDLFSREPLVFKEVFVNRPSSDENQKQERRKLDKEFLQQQLNDILSDVENTPLSLKETARRLDVDTKILKSYYPELCEVIIQKNRDYQRQQAEERLDLAKKEITQTVLGRL</sequence>
<feature type="domain" description="TniQ" evidence="1">
    <location>
        <begin position="19"/>
        <end position="163"/>
    </location>
</feature>
<dbReference type="Proteomes" id="UP000199520">
    <property type="component" value="Unassembled WGS sequence"/>
</dbReference>
<evidence type="ECO:0000313" key="2">
    <source>
        <dbReference type="EMBL" id="SFM23898.1"/>
    </source>
</evidence>